<dbReference type="InterPro" id="IPR052711">
    <property type="entry name" value="Zinc_ADH-like"/>
</dbReference>
<comment type="caution">
    <text evidence="1">The sequence shown here is derived from an EMBL/GenBank/DDBJ whole genome shotgun (WGS) entry which is preliminary data.</text>
</comment>
<dbReference type="STRING" id="177199.A0A420XZV9"/>
<dbReference type="EMBL" id="QVQW01000080">
    <property type="protein sequence ID" value="RKU41215.1"/>
    <property type="molecule type" value="Genomic_DNA"/>
</dbReference>
<protein>
    <recommendedName>
        <fullName evidence="3">Alcohol dehydrogenase-like C-terminal domain-containing protein</fullName>
    </recommendedName>
</protein>
<accession>A0A420XZV9</accession>
<evidence type="ECO:0000313" key="1">
    <source>
        <dbReference type="EMBL" id="RKU41215.1"/>
    </source>
</evidence>
<dbReference type="Gene3D" id="3.90.180.10">
    <property type="entry name" value="Medium-chain alcohol dehydrogenases, catalytic domain"/>
    <property type="match status" value="1"/>
</dbReference>
<sequence length="140" mass="15604">MTHTGICLEAQRDRTNLQDKDWGKTTRSFTPNGDGVDRIVKADGQDTMNQSLNAIKCGGHSGMASWLGSCLRRGFRGSFPLCRAVMIGSKAQFQDMVRAIEANDIQPVLDKTVFFFQDVKKAYKDQWDGAHVGKMAIKFN</sequence>
<dbReference type="Proteomes" id="UP000275385">
    <property type="component" value="Unassembled WGS sequence"/>
</dbReference>
<keyword evidence="2" id="KW-1185">Reference proteome</keyword>
<dbReference type="PANTHER" id="PTHR45033">
    <property type="match status" value="1"/>
</dbReference>
<dbReference type="AlphaFoldDB" id="A0A420XZV9"/>
<evidence type="ECO:0008006" key="3">
    <source>
        <dbReference type="Google" id="ProtNLM"/>
    </source>
</evidence>
<proteinExistence type="predicted"/>
<reference evidence="1 2" key="1">
    <citation type="submission" date="2018-08" db="EMBL/GenBank/DDBJ databases">
        <title>Draft genome of the lignicolous fungus Coniochaeta pulveracea.</title>
        <authorList>
            <person name="Borstlap C.J."/>
            <person name="De Witt R.N."/>
            <person name="Botha A."/>
            <person name="Volschenk H."/>
        </authorList>
    </citation>
    <scope>NUCLEOTIDE SEQUENCE [LARGE SCALE GENOMIC DNA]</scope>
    <source>
        <strain evidence="1 2">CAB683</strain>
    </source>
</reference>
<dbReference type="Pfam" id="PF13602">
    <property type="entry name" value="ADH_zinc_N_2"/>
    <property type="match status" value="1"/>
</dbReference>
<evidence type="ECO:0000313" key="2">
    <source>
        <dbReference type="Proteomes" id="UP000275385"/>
    </source>
</evidence>
<dbReference type="Gene3D" id="3.40.50.720">
    <property type="entry name" value="NAD(P)-binding Rossmann-like Domain"/>
    <property type="match status" value="1"/>
</dbReference>
<organism evidence="1 2">
    <name type="scientific">Coniochaeta pulveracea</name>
    <dbReference type="NCBI Taxonomy" id="177199"/>
    <lineage>
        <taxon>Eukaryota</taxon>
        <taxon>Fungi</taxon>
        <taxon>Dikarya</taxon>
        <taxon>Ascomycota</taxon>
        <taxon>Pezizomycotina</taxon>
        <taxon>Sordariomycetes</taxon>
        <taxon>Sordariomycetidae</taxon>
        <taxon>Coniochaetales</taxon>
        <taxon>Coniochaetaceae</taxon>
        <taxon>Coniochaeta</taxon>
    </lineage>
</organism>
<dbReference type="OrthoDB" id="9930022at2759"/>
<gene>
    <name evidence="1" type="ORF">DL546_004098</name>
</gene>
<dbReference type="PANTHER" id="PTHR45033:SF2">
    <property type="entry name" value="ZINC-TYPE ALCOHOL DEHYDROGENASE-LIKE PROTEIN C1773.06C"/>
    <property type="match status" value="1"/>
</dbReference>
<name>A0A420XZV9_9PEZI</name>